<dbReference type="Pfam" id="PF00441">
    <property type="entry name" value="Acyl-CoA_dh_1"/>
    <property type="match status" value="1"/>
</dbReference>
<dbReference type="AlphaFoldDB" id="A0A4D4IXN6"/>
<comment type="cofactor">
    <cofactor evidence="1">
        <name>FAD</name>
        <dbReference type="ChEBI" id="CHEBI:57692"/>
    </cofactor>
</comment>
<dbReference type="InterPro" id="IPR013786">
    <property type="entry name" value="AcylCoA_DH/ox_N"/>
</dbReference>
<keyword evidence="3" id="KW-0285">Flavoprotein</keyword>
<dbReference type="EMBL" id="BJFL01000002">
    <property type="protein sequence ID" value="GDY28981.1"/>
    <property type="molecule type" value="Genomic_DNA"/>
</dbReference>
<evidence type="ECO:0000256" key="4">
    <source>
        <dbReference type="ARBA" id="ARBA00022827"/>
    </source>
</evidence>
<dbReference type="InterPro" id="IPR009075">
    <property type="entry name" value="AcylCo_DH/oxidase_C"/>
</dbReference>
<dbReference type="SUPFAM" id="SSF56645">
    <property type="entry name" value="Acyl-CoA dehydrogenase NM domain-like"/>
    <property type="match status" value="1"/>
</dbReference>
<dbReference type="Gene3D" id="1.20.140.10">
    <property type="entry name" value="Butyryl-CoA Dehydrogenase, subunit A, domain 3"/>
    <property type="match status" value="1"/>
</dbReference>
<dbReference type="CDD" id="cd00567">
    <property type="entry name" value="ACAD"/>
    <property type="match status" value="1"/>
</dbReference>
<evidence type="ECO:0000259" key="6">
    <source>
        <dbReference type="Pfam" id="PF00441"/>
    </source>
</evidence>
<dbReference type="InterPro" id="IPR037069">
    <property type="entry name" value="AcylCoA_DH/ox_N_sf"/>
</dbReference>
<dbReference type="Gene3D" id="1.10.540.10">
    <property type="entry name" value="Acyl-CoA dehydrogenase/oxidase, N-terminal domain"/>
    <property type="match status" value="1"/>
</dbReference>
<dbReference type="PANTHER" id="PTHR43884:SF20">
    <property type="entry name" value="ACYL-COA DEHYDROGENASE FADE28"/>
    <property type="match status" value="1"/>
</dbReference>
<feature type="domain" description="Acyl-CoA dehydrogenase/oxidase C-terminal" evidence="6">
    <location>
        <begin position="241"/>
        <end position="362"/>
    </location>
</feature>
<dbReference type="Pfam" id="PF02771">
    <property type="entry name" value="Acyl-CoA_dh_N"/>
    <property type="match status" value="1"/>
</dbReference>
<gene>
    <name evidence="8" type="ORF">GTS_06140</name>
</gene>
<dbReference type="Gene3D" id="2.40.110.10">
    <property type="entry name" value="Butyryl-CoA Dehydrogenase, subunit A, domain 2"/>
    <property type="match status" value="1"/>
</dbReference>
<accession>A0A4D4IXN6</accession>
<feature type="domain" description="Acyl-CoA dehydrogenase/oxidase N-terminal" evidence="7">
    <location>
        <begin position="7"/>
        <end position="124"/>
    </location>
</feature>
<evidence type="ECO:0000256" key="3">
    <source>
        <dbReference type="ARBA" id="ARBA00022630"/>
    </source>
</evidence>
<dbReference type="RefSeq" id="WP_137812164.1">
    <property type="nucleotide sequence ID" value="NZ_BJFL01000002.1"/>
</dbReference>
<evidence type="ECO:0000256" key="2">
    <source>
        <dbReference type="ARBA" id="ARBA00009347"/>
    </source>
</evidence>
<dbReference type="SUPFAM" id="SSF47203">
    <property type="entry name" value="Acyl-CoA dehydrogenase C-terminal domain-like"/>
    <property type="match status" value="1"/>
</dbReference>
<dbReference type="OrthoDB" id="4319499at2"/>
<proteinExistence type="inferred from homology"/>
<dbReference type="PANTHER" id="PTHR43884">
    <property type="entry name" value="ACYL-COA DEHYDROGENASE"/>
    <property type="match status" value="1"/>
</dbReference>
<keyword evidence="5" id="KW-0560">Oxidoreductase</keyword>
<comment type="caution">
    <text evidence="8">The sequence shown here is derived from an EMBL/GenBank/DDBJ whole genome shotgun (WGS) entry which is preliminary data.</text>
</comment>
<dbReference type="GO" id="GO:0003995">
    <property type="term" value="F:acyl-CoA dehydrogenase activity"/>
    <property type="evidence" value="ECO:0007669"/>
    <property type="project" value="TreeGrafter"/>
</dbReference>
<evidence type="ECO:0000256" key="1">
    <source>
        <dbReference type="ARBA" id="ARBA00001974"/>
    </source>
</evidence>
<dbReference type="Proteomes" id="UP000298860">
    <property type="component" value="Unassembled WGS sequence"/>
</dbReference>
<dbReference type="InterPro" id="IPR036250">
    <property type="entry name" value="AcylCo_DH-like_C"/>
</dbReference>
<dbReference type="GO" id="GO:0050660">
    <property type="term" value="F:flavin adenine dinucleotide binding"/>
    <property type="evidence" value="ECO:0007669"/>
    <property type="project" value="InterPro"/>
</dbReference>
<dbReference type="InterPro" id="IPR009100">
    <property type="entry name" value="AcylCoA_DH/oxidase_NM_dom_sf"/>
</dbReference>
<keyword evidence="4" id="KW-0274">FAD</keyword>
<name>A0A4D4IXN6_9PSEU</name>
<reference evidence="9" key="1">
    <citation type="submission" date="2019-04" db="EMBL/GenBank/DDBJ databases">
        <title>Draft genome sequence of Pseudonocardiaceae bacterium SL3-2-4.</title>
        <authorList>
            <person name="Ningsih F."/>
            <person name="Yokota A."/>
            <person name="Sakai Y."/>
            <person name="Nanatani K."/>
            <person name="Yabe S."/>
            <person name="Oetari A."/>
            <person name="Sjamsuridzal W."/>
        </authorList>
    </citation>
    <scope>NUCLEOTIDE SEQUENCE [LARGE SCALE GENOMIC DNA]</scope>
    <source>
        <strain evidence="9">SL3-2-4</strain>
    </source>
</reference>
<evidence type="ECO:0000313" key="8">
    <source>
        <dbReference type="EMBL" id="GDY28981.1"/>
    </source>
</evidence>
<keyword evidence="9" id="KW-1185">Reference proteome</keyword>
<dbReference type="InterPro" id="IPR046373">
    <property type="entry name" value="Acyl-CoA_Oxase/DH_mid-dom_sf"/>
</dbReference>
<protein>
    <submittedName>
        <fullName evidence="8">Acyl-CoA dehydrogenase</fullName>
    </submittedName>
</protein>
<evidence type="ECO:0000259" key="7">
    <source>
        <dbReference type="Pfam" id="PF02771"/>
    </source>
</evidence>
<sequence>MDFTLDETQEEIRGLTAEVLRREVRPDPADATSAVPRAWAEDPGYHEAAWKAMGAAGLLGLALPADLGGEGLGVLETAVLLTEVGRHAAPVPALATLALGVLPVTRLGTPTQQEALLPPVATGERVLTAALREPSDPLPASPRTTAHPDGGTLVVTGTKVGVPHAAAAHRVLVPASLGGDTAVLLVDPRAAGVALTRTPTASGAPEYTLRLDDARVPEADLLGGGTGGVADLYRLAVAGACAVGSGVLAGALALTAEHVRTRHQFGKPLATFQAVAAQVADVYVTERTLHLATSSACWALAAGRDHTREELDVAAYWLAEEAPPALHTCHHLHGGLGVDVTYPMHRYSSWAKDLARFVGGASHRLDRLATAVTG</sequence>
<evidence type="ECO:0000256" key="5">
    <source>
        <dbReference type="ARBA" id="ARBA00023002"/>
    </source>
</evidence>
<evidence type="ECO:0000313" key="9">
    <source>
        <dbReference type="Proteomes" id="UP000298860"/>
    </source>
</evidence>
<organism evidence="8 9">
    <name type="scientific">Gandjariella thermophila</name>
    <dbReference type="NCBI Taxonomy" id="1931992"/>
    <lineage>
        <taxon>Bacteria</taxon>
        <taxon>Bacillati</taxon>
        <taxon>Actinomycetota</taxon>
        <taxon>Actinomycetes</taxon>
        <taxon>Pseudonocardiales</taxon>
        <taxon>Pseudonocardiaceae</taxon>
        <taxon>Gandjariella</taxon>
    </lineage>
</organism>
<comment type="similarity">
    <text evidence="2">Belongs to the acyl-CoA dehydrogenase family.</text>
</comment>